<sequence length="73" mass="7545">MVVLHIAGLPVEEVLLAAIAAASPLIALIGWEISSRVKRLKAALRRAPADPARGTKLLDHECGRAGQGPGVDG</sequence>
<keyword evidence="2" id="KW-0812">Transmembrane</keyword>
<accession>A0ABP4THB6</accession>
<evidence type="ECO:0000313" key="4">
    <source>
        <dbReference type="Proteomes" id="UP001500280"/>
    </source>
</evidence>
<dbReference type="RefSeq" id="WP_344152784.1">
    <property type="nucleotide sequence ID" value="NZ_BAAANF010000013.1"/>
</dbReference>
<keyword evidence="4" id="KW-1185">Reference proteome</keyword>
<dbReference type="Proteomes" id="UP001500280">
    <property type="component" value="Unassembled WGS sequence"/>
</dbReference>
<name>A0ABP4THB6_9ACTN</name>
<evidence type="ECO:0000256" key="1">
    <source>
        <dbReference type="SAM" id="MobiDB-lite"/>
    </source>
</evidence>
<evidence type="ECO:0000313" key="3">
    <source>
        <dbReference type="EMBL" id="GAA1688130.1"/>
    </source>
</evidence>
<comment type="caution">
    <text evidence="3">The sequence shown here is derived from an EMBL/GenBank/DDBJ whole genome shotgun (WGS) entry which is preliminary data.</text>
</comment>
<proteinExistence type="predicted"/>
<keyword evidence="2" id="KW-1133">Transmembrane helix</keyword>
<keyword evidence="2" id="KW-0472">Membrane</keyword>
<dbReference type="EMBL" id="BAAANF010000013">
    <property type="protein sequence ID" value="GAA1688130.1"/>
    <property type="molecule type" value="Genomic_DNA"/>
</dbReference>
<reference evidence="4" key="1">
    <citation type="journal article" date="2019" name="Int. J. Syst. Evol. Microbiol.">
        <title>The Global Catalogue of Microorganisms (GCM) 10K type strain sequencing project: providing services to taxonomists for standard genome sequencing and annotation.</title>
        <authorList>
            <consortium name="The Broad Institute Genomics Platform"/>
            <consortium name="The Broad Institute Genome Sequencing Center for Infectious Disease"/>
            <person name="Wu L."/>
            <person name="Ma J."/>
        </authorList>
    </citation>
    <scope>NUCLEOTIDE SEQUENCE [LARGE SCALE GENOMIC DNA]</scope>
    <source>
        <strain evidence="4">JCM 14307</strain>
    </source>
</reference>
<evidence type="ECO:0000256" key="2">
    <source>
        <dbReference type="SAM" id="Phobius"/>
    </source>
</evidence>
<gene>
    <name evidence="3" type="ORF">GCM10009745_36220</name>
</gene>
<feature type="transmembrane region" description="Helical" evidence="2">
    <location>
        <begin position="14"/>
        <end position="31"/>
    </location>
</feature>
<organism evidence="3 4">
    <name type="scientific">Kribbella yunnanensis</name>
    <dbReference type="NCBI Taxonomy" id="190194"/>
    <lineage>
        <taxon>Bacteria</taxon>
        <taxon>Bacillati</taxon>
        <taxon>Actinomycetota</taxon>
        <taxon>Actinomycetes</taxon>
        <taxon>Propionibacteriales</taxon>
        <taxon>Kribbellaceae</taxon>
        <taxon>Kribbella</taxon>
    </lineage>
</organism>
<protein>
    <submittedName>
        <fullName evidence="3">Uncharacterized protein</fullName>
    </submittedName>
</protein>
<feature type="region of interest" description="Disordered" evidence="1">
    <location>
        <begin position="53"/>
        <end position="73"/>
    </location>
</feature>